<gene>
    <name evidence="1" type="ORF">N7476_010762</name>
</gene>
<dbReference type="Proteomes" id="UP001147746">
    <property type="component" value="Unassembled WGS sequence"/>
</dbReference>
<reference evidence="1" key="1">
    <citation type="submission" date="2022-12" db="EMBL/GenBank/DDBJ databases">
        <authorList>
            <person name="Petersen C."/>
        </authorList>
    </citation>
    <scope>NUCLEOTIDE SEQUENCE</scope>
    <source>
        <strain evidence="1">IBT 21472</strain>
    </source>
</reference>
<keyword evidence="2" id="KW-1185">Reference proteome</keyword>
<name>A0A9W9GFU3_9EURO</name>
<organism evidence="1 2">
    <name type="scientific">Penicillium atrosanguineum</name>
    <dbReference type="NCBI Taxonomy" id="1132637"/>
    <lineage>
        <taxon>Eukaryota</taxon>
        <taxon>Fungi</taxon>
        <taxon>Dikarya</taxon>
        <taxon>Ascomycota</taxon>
        <taxon>Pezizomycotina</taxon>
        <taxon>Eurotiomycetes</taxon>
        <taxon>Eurotiomycetidae</taxon>
        <taxon>Eurotiales</taxon>
        <taxon>Aspergillaceae</taxon>
        <taxon>Penicillium</taxon>
    </lineage>
</organism>
<evidence type="ECO:0000313" key="2">
    <source>
        <dbReference type="Proteomes" id="UP001147746"/>
    </source>
</evidence>
<proteinExistence type="predicted"/>
<dbReference type="AlphaFoldDB" id="A0A9W9GFU3"/>
<dbReference type="EMBL" id="JAPZBO010000010">
    <property type="protein sequence ID" value="KAJ5299205.1"/>
    <property type="molecule type" value="Genomic_DNA"/>
</dbReference>
<comment type="caution">
    <text evidence="1">The sequence shown here is derived from an EMBL/GenBank/DDBJ whole genome shotgun (WGS) entry which is preliminary data.</text>
</comment>
<accession>A0A9W9GFU3</accession>
<reference evidence="1" key="2">
    <citation type="journal article" date="2023" name="IMA Fungus">
        <title>Comparative genomic study of the Penicillium genus elucidates a diverse pangenome and 15 lateral gene transfer events.</title>
        <authorList>
            <person name="Petersen C."/>
            <person name="Sorensen T."/>
            <person name="Nielsen M.R."/>
            <person name="Sondergaard T.E."/>
            <person name="Sorensen J.L."/>
            <person name="Fitzpatrick D.A."/>
            <person name="Frisvad J.C."/>
            <person name="Nielsen K.L."/>
        </authorList>
    </citation>
    <scope>NUCLEOTIDE SEQUENCE</scope>
    <source>
        <strain evidence="1">IBT 21472</strain>
    </source>
</reference>
<evidence type="ECO:0000313" key="1">
    <source>
        <dbReference type="EMBL" id="KAJ5299205.1"/>
    </source>
</evidence>
<protein>
    <submittedName>
        <fullName evidence="1">Uncharacterized protein</fullName>
    </submittedName>
</protein>
<sequence length="132" mass="14243">MPIRRDDSPEAQLAVADRGVVVRRSRGSLNGALAQLPTSIFIKYAEGDDSTHAFGTYTVLVDLASGSISQRVDPVNGETYTLSYYGYYENGVQPVNHHLMCTFTDSTLDIDLVYGSDPTLNSSAAIHTPSAV</sequence>